<dbReference type="HOGENOM" id="CLU_000604_1_2_2"/>
<dbReference type="KEGG" id="tpe:Tpen_1560"/>
<evidence type="ECO:0000313" key="6">
    <source>
        <dbReference type="EMBL" id="ABL78955.1"/>
    </source>
</evidence>
<dbReference type="Pfam" id="PF13732">
    <property type="entry name" value="DrrA1-3_C"/>
    <property type="match status" value="1"/>
</dbReference>
<accession>A1S0H5</accession>
<evidence type="ECO:0000259" key="5">
    <source>
        <dbReference type="PROSITE" id="PS50893"/>
    </source>
</evidence>
<dbReference type="EnsemblBacteria" id="ABL78955">
    <property type="protein sequence ID" value="ABL78955"/>
    <property type="gene ID" value="Tpen_1560"/>
</dbReference>
<gene>
    <name evidence="6" type="ordered locus">Tpen_1560</name>
</gene>
<sequence>MAPSSMGEGVGRSSCIVVRGVSKVFSGGVRALDGVSMVVEEGEIHAVLGPNGAGKTTLMRVLTTQIKPSSGDAWVLGRHVVKEAARVREVIGYVPQEFSVWTDLTGYENAMIYAKLYGVPPSERRRVVEDMLEFMGLGEAKHRLVKTYSGGMIRRLELGIALMTKPRVLFLDEPTIGLDPRARELVWSRILEYAGEGGVTVVFNTHYMDEAERFAGKVTVMNRGRVIAEGAPRELVEKAGGGATVKIEFDGELEKALGALSGVRGVEVVSAGNPVVLRVEDLEVQVAGVFRALLGNGVNVKKVSLQPPSLEDVFLRLTGMTFEEAERSSLREVAATRKAIGRGG</sequence>
<dbReference type="InterPro" id="IPR025302">
    <property type="entry name" value="DrrA1/2-like_C"/>
</dbReference>
<dbReference type="AlphaFoldDB" id="A1S0H5"/>
<dbReference type="Pfam" id="PF00005">
    <property type="entry name" value="ABC_tran"/>
    <property type="match status" value="1"/>
</dbReference>
<proteinExistence type="inferred from homology"/>
<comment type="similarity">
    <text evidence="1">Belongs to the ABC transporter superfamily.</text>
</comment>
<dbReference type="PROSITE" id="PS00211">
    <property type="entry name" value="ABC_TRANSPORTER_1"/>
    <property type="match status" value="1"/>
</dbReference>
<feature type="domain" description="ABC transporter" evidence="5">
    <location>
        <begin position="16"/>
        <end position="248"/>
    </location>
</feature>
<dbReference type="PANTHER" id="PTHR42711:SF5">
    <property type="entry name" value="ABC TRANSPORTER ATP-BINDING PROTEIN NATA"/>
    <property type="match status" value="1"/>
</dbReference>
<evidence type="ECO:0000256" key="3">
    <source>
        <dbReference type="ARBA" id="ARBA00022741"/>
    </source>
</evidence>
<dbReference type="InterPro" id="IPR017871">
    <property type="entry name" value="ABC_transporter-like_CS"/>
</dbReference>
<name>A1S0H5_THEPD</name>
<organism evidence="6 7">
    <name type="scientific">Thermofilum pendens (strain DSM 2475 / Hrk 5)</name>
    <dbReference type="NCBI Taxonomy" id="368408"/>
    <lineage>
        <taxon>Archaea</taxon>
        <taxon>Thermoproteota</taxon>
        <taxon>Thermoprotei</taxon>
        <taxon>Thermofilales</taxon>
        <taxon>Thermofilaceae</taxon>
        <taxon>Thermofilum</taxon>
    </lineage>
</organism>
<dbReference type="PROSITE" id="PS50893">
    <property type="entry name" value="ABC_TRANSPORTER_2"/>
    <property type="match status" value="1"/>
</dbReference>
<keyword evidence="2" id="KW-0813">Transport</keyword>
<evidence type="ECO:0000256" key="4">
    <source>
        <dbReference type="ARBA" id="ARBA00022840"/>
    </source>
</evidence>
<dbReference type="eggNOG" id="arCOG00194">
    <property type="taxonomic scope" value="Archaea"/>
</dbReference>
<dbReference type="STRING" id="368408.Tpen_1560"/>
<evidence type="ECO:0000313" key="7">
    <source>
        <dbReference type="Proteomes" id="UP000000641"/>
    </source>
</evidence>
<keyword evidence="4" id="KW-0067">ATP-binding</keyword>
<dbReference type="PANTHER" id="PTHR42711">
    <property type="entry name" value="ABC TRANSPORTER ATP-BINDING PROTEIN"/>
    <property type="match status" value="1"/>
</dbReference>
<evidence type="ECO:0000256" key="2">
    <source>
        <dbReference type="ARBA" id="ARBA00022448"/>
    </source>
</evidence>
<keyword evidence="7" id="KW-1185">Reference proteome</keyword>
<dbReference type="GO" id="GO:0016887">
    <property type="term" value="F:ATP hydrolysis activity"/>
    <property type="evidence" value="ECO:0007669"/>
    <property type="project" value="InterPro"/>
</dbReference>
<keyword evidence="3" id="KW-0547">Nucleotide-binding</keyword>
<dbReference type="SUPFAM" id="SSF52540">
    <property type="entry name" value="P-loop containing nucleoside triphosphate hydrolases"/>
    <property type="match status" value="1"/>
</dbReference>
<dbReference type="Proteomes" id="UP000000641">
    <property type="component" value="Chromosome"/>
</dbReference>
<dbReference type="GO" id="GO:0005524">
    <property type="term" value="F:ATP binding"/>
    <property type="evidence" value="ECO:0007669"/>
    <property type="project" value="UniProtKB-KW"/>
</dbReference>
<dbReference type="Gene3D" id="3.40.50.300">
    <property type="entry name" value="P-loop containing nucleotide triphosphate hydrolases"/>
    <property type="match status" value="1"/>
</dbReference>
<dbReference type="InterPro" id="IPR027417">
    <property type="entry name" value="P-loop_NTPase"/>
</dbReference>
<dbReference type="InterPro" id="IPR003439">
    <property type="entry name" value="ABC_transporter-like_ATP-bd"/>
</dbReference>
<evidence type="ECO:0000256" key="1">
    <source>
        <dbReference type="ARBA" id="ARBA00005417"/>
    </source>
</evidence>
<dbReference type="InterPro" id="IPR050763">
    <property type="entry name" value="ABC_transporter_ATP-binding"/>
</dbReference>
<dbReference type="EMBL" id="CP000505">
    <property type="protein sequence ID" value="ABL78955.1"/>
    <property type="molecule type" value="Genomic_DNA"/>
</dbReference>
<dbReference type="InterPro" id="IPR003593">
    <property type="entry name" value="AAA+_ATPase"/>
</dbReference>
<reference evidence="7" key="1">
    <citation type="journal article" date="2008" name="J. Bacteriol.">
        <title>Genome sequence of Thermofilum pendens reveals an exceptional loss of biosynthetic pathways without genome reduction.</title>
        <authorList>
            <person name="Anderson I."/>
            <person name="Rodriguez J."/>
            <person name="Susanti D."/>
            <person name="Porat I."/>
            <person name="Reich C."/>
            <person name="Ulrich L.E."/>
            <person name="Elkins J.G."/>
            <person name="Mavromatis K."/>
            <person name="Lykidis A."/>
            <person name="Kim E."/>
            <person name="Thompson L.S."/>
            <person name="Nolan M."/>
            <person name="Land M."/>
            <person name="Copeland A."/>
            <person name="Lapidus A."/>
            <person name="Lucas S."/>
            <person name="Detter C."/>
            <person name="Zhulin I.B."/>
            <person name="Olsen G.J."/>
            <person name="Whitman W."/>
            <person name="Mukhopadhyay B."/>
            <person name="Bristow J."/>
            <person name="Kyrpides N."/>
        </authorList>
    </citation>
    <scope>NUCLEOTIDE SEQUENCE [LARGE SCALE GENOMIC DNA]</scope>
    <source>
        <strain evidence="7">DSM 2475 / Hrk 5</strain>
    </source>
</reference>
<protein>
    <submittedName>
        <fullName evidence="6">ABC transporter related</fullName>
    </submittedName>
</protein>
<dbReference type="SMART" id="SM00382">
    <property type="entry name" value="AAA"/>
    <property type="match status" value="1"/>
</dbReference>